<dbReference type="GO" id="GO:0003746">
    <property type="term" value="F:translation elongation factor activity"/>
    <property type="evidence" value="ECO:0007669"/>
    <property type="project" value="UniProtKB-KW"/>
</dbReference>
<proteinExistence type="predicted"/>
<dbReference type="PANTHER" id="PTHR42908">
    <property type="entry name" value="TRANSLATION ELONGATION FACTOR-RELATED"/>
    <property type="match status" value="1"/>
</dbReference>
<dbReference type="SUPFAM" id="SSF52540">
    <property type="entry name" value="P-loop containing nucleoside triphosphate hydrolases"/>
    <property type="match status" value="1"/>
</dbReference>
<evidence type="ECO:0000256" key="1">
    <source>
        <dbReference type="ARBA" id="ARBA00022490"/>
    </source>
</evidence>
<gene>
    <name evidence="4" type="ORF">OXD698_LOCUS52577</name>
</gene>
<name>A0A820QJ36_9BILA</name>
<dbReference type="GO" id="GO:0005829">
    <property type="term" value="C:cytosol"/>
    <property type="evidence" value="ECO:0007669"/>
    <property type="project" value="TreeGrafter"/>
</dbReference>
<keyword evidence="2" id="KW-0251">Elongation factor</keyword>
<dbReference type="Gene3D" id="3.90.1430.10">
    <property type="entry name" value="Yeast translation eEF2 (G' domain)"/>
    <property type="match status" value="1"/>
</dbReference>
<protein>
    <submittedName>
        <fullName evidence="4">Uncharacterized protein</fullName>
    </submittedName>
</protein>
<dbReference type="EMBL" id="CAJOAZ010028759">
    <property type="protein sequence ID" value="CAF4420016.1"/>
    <property type="molecule type" value="Genomic_DNA"/>
</dbReference>
<evidence type="ECO:0000256" key="3">
    <source>
        <dbReference type="ARBA" id="ARBA00022917"/>
    </source>
</evidence>
<keyword evidence="3" id="KW-0648">Protein biosynthesis</keyword>
<organism evidence="4 5">
    <name type="scientific">Adineta steineri</name>
    <dbReference type="NCBI Taxonomy" id="433720"/>
    <lineage>
        <taxon>Eukaryota</taxon>
        <taxon>Metazoa</taxon>
        <taxon>Spiralia</taxon>
        <taxon>Gnathifera</taxon>
        <taxon>Rotifera</taxon>
        <taxon>Eurotatoria</taxon>
        <taxon>Bdelloidea</taxon>
        <taxon>Adinetida</taxon>
        <taxon>Adinetidae</taxon>
        <taxon>Adineta</taxon>
    </lineage>
</organism>
<evidence type="ECO:0000313" key="4">
    <source>
        <dbReference type="EMBL" id="CAF4420016.1"/>
    </source>
</evidence>
<dbReference type="GO" id="GO:0043022">
    <property type="term" value="F:ribosome binding"/>
    <property type="evidence" value="ECO:0007669"/>
    <property type="project" value="TreeGrafter"/>
</dbReference>
<evidence type="ECO:0000256" key="2">
    <source>
        <dbReference type="ARBA" id="ARBA00022768"/>
    </source>
</evidence>
<dbReference type="Proteomes" id="UP000663844">
    <property type="component" value="Unassembled WGS sequence"/>
</dbReference>
<sequence>MDRLWGESFYSASNKKWLSYEQSRTSDDAKRGFNQFILQPLYQILTACADLNMDEVRTLLTKIDIKLPAEKLDATVLDSKTIMSNVMKRWLPAGEAMLHLIVLHLPSPAQAQTYRIQHLYEGPQDDQVACSMKACDPKADVM</sequence>
<dbReference type="GO" id="GO:1990904">
    <property type="term" value="C:ribonucleoprotein complex"/>
    <property type="evidence" value="ECO:0007669"/>
    <property type="project" value="TreeGrafter"/>
</dbReference>
<dbReference type="GO" id="GO:0003924">
    <property type="term" value="F:GTPase activity"/>
    <property type="evidence" value="ECO:0007669"/>
    <property type="project" value="TreeGrafter"/>
</dbReference>
<keyword evidence="1" id="KW-0963">Cytoplasm</keyword>
<dbReference type="Gene3D" id="2.40.30.10">
    <property type="entry name" value="Translation factors"/>
    <property type="match status" value="1"/>
</dbReference>
<accession>A0A820QJ36</accession>
<reference evidence="4" key="1">
    <citation type="submission" date="2021-02" db="EMBL/GenBank/DDBJ databases">
        <authorList>
            <person name="Nowell W R."/>
        </authorList>
    </citation>
    <scope>NUCLEOTIDE SEQUENCE</scope>
</reference>
<evidence type="ECO:0000313" key="5">
    <source>
        <dbReference type="Proteomes" id="UP000663844"/>
    </source>
</evidence>
<dbReference type="InterPro" id="IPR027417">
    <property type="entry name" value="P-loop_NTPase"/>
</dbReference>
<dbReference type="PANTHER" id="PTHR42908:SF10">
    <property type="entry name" value="EUKARYOTIC TRANSLATION ELONGATION FACTOR 2"/>
    <property type="match status" value="1"/>
</dbReference>
<comment type="caution">
    <text evidence="4">The sequence shown here is derived from an EMBL/GenBank/DDBJ whole genome shotgun (WGS) entry which is preliminary data.</text>
</comment>
<dbReference type="AlphaFoldDB" id="A0A820QJ36"/>
<feature type="non-terminal residue" evidence="4">
    <location>
        <position position="142"/>
    </location>
</feature>